<name>A0A8J5BKL9_ZINOF</name>
<protein>
    <submittedName>
        <fullName evidence="2">Uncharacterized protein</fullName>
    </submittedName>
</protein>
<sequence length="212" mass="23296">MITTDQTSPSHARQGEIAARYGRSTPGSGRGRFPFEALWFSQASMASASALVCSLGHRLALCLFPPNLIPFHIFPPKGSGLDAVLELGGVLEGEAVELDLVLVGASALHLVVNIDPPKLPELCSMEREDVRRCISAVDITSLELGTFAFFAVAVAAMVEVDDYDRYVIMDQLPDPLLHVFDVVVSHLPFLRCFGDDSLYKSLRYPLRRRNHN</sequence>
<evidence type="ECO:0000313" key="3">
    <source>
        <dbReference type="Proteomes" id="UP000734854"/>
    </source>
</evidence>
<proteinExistence type="predicted"/>
<dbReference type="EMBL" id="JACMSC010000019">
    <property type="protein sequence ID" value="KAG6473878.1"/>
    <property type="molecule type" value="Genomic_DNA"/>
</dbReference>
<evidence type="ECO:0000256" key="1">
    <source>
        <dbReference type="SAM" id="MobiDB-lite"/>
    </source>
</evidence>
<comment type="caution">
    <text evidence="2">The sequence shown here is derived from an EMBL/GenBank/DDBJ whole genome shotgun (WGS) entry which is preliminary data.</text>
</comment>
<keyword evidence="3" id="KW-1185">Reference proteome</keyword>
<evidence type="ECO:0000313" key="2">
    <source>
        <dbReference type="EMBL" id="KAG6473878.1"/>
    </source>
</evidence>
<dbReference type="AlphaFoldDB" id="A0A8J5BKL9"/>
<accession>A0A8J5BKL9</accession>
<organism evidence="2 3">
    <name type="scientific">Zingiber officinale</name>
    <name type="common">Ginger</name>
    <name type="synonym">Amomum zingiber</name>
    <dbReference type="NCBI Taxonomy" id="94328"/>
    <lineage>
        <taxon>Eukaryota</taxon>
        <taxon>Viridiplantae</taxon>
        <taxon>Streptophyta</taxon>
        <taxon>Embryophyta</taxon>
        <taxon>Tracheophyta</taxon>
        <taxon>Spermatophyta</taxon>
        <taxon>Magnoliopsida</taxon>
        <taxon>Liliopsida</taxon>
        <taxon>Zingiberales</taxon>
        <taxon>Zingiberaceae</taxon>
        <taxon>Zingiber</taxon>
    </lineage>
</organism>
<dbReference type="Proteomes" id="UP000734854">
    <property type="component" value="Unassembled WGS sequence"/>
</dbReference>
<reference evidence="2 3" key="1">
    <citation type="submission" date="2020-08" db="EMBL/GenBank/DDBJ databases">
        <title>Plant Genome Project.</title>
        <authorList>
            <person name="Zhang R.-G."/>
        </authorList>
    </citation>
    <scope>NUCLEOTIDE SEQUENCE [LARGE SCALE GENOMIC DNA]</scope>
    <source>
        <tissue evidence="2">Rhizome</tissue>
    </source>
</reference>
<feature type="region of interest" description="Disordered" evidence="1">
    <location>
        <begin position="1"/>
        <end position="27"/>
    </location>
</feature>
<feature type="compositionally biased region" description="Polar residues" evidence="1">
    <location>
        <begin position="1"/>
        <end position="11"/>
    </location>
</feature>
<gene>
    <name evidence="2" type="ORF">ZIOFF_067796</name>
</gene>